<dbReference type="PANTHER" id="PTHR13799">
    <property type="entry name" value="NGG1 INTERACTING FACTOR 3"/>
    <property type="match status" value="1"/>
</dbReference>
<dbReference type="Pfam" id="PF01784">
    <property type="entry name" value="DUF34_NIF3"/>
    <property type="match status" value="1"/>
</dbReference>
<keyword evidence="4" id="KW-1185">Reference proteome</keyword>
<evidence type="ECO:0000313" key="4">
    <source>
        <dbReference type="Proteomes" id="UP001449178"/>
    </source>
</evidence>
<gene>
    <name evidence="3" type="ORF">WMO13_05975</name>
</gene>
<sequence length="253" mass="28187">MNNLKLEIILNEFLNSHRIKDYTMNGLQVEGKSDVKRIITGVTASLELIEAAIEYKADAILVHHGYFWKSEAPAIRGMKYQRIKRLIEGGINLYAYHLPLDLEPTLGNNAMLGKLWNIVNIAPLSDEQPLVLTGELSEAMDVVSLAKLIEQSLDRKPFVEASGPKLIKRIAWCSGAAQDMLEEVAEAGFDAFITGEVSERTIYIARELGIHFFAAGHHATERGGVKALGEWLQSEYGQSYGLEVEFMDIDNPI</sequence>
<name>A0ABZ3BWQ4_9GAMM</name>
<dbReference type="EMBL" id="CP150637">
    <property type="protein sequence ID" value="WZW86938.1"/>
    <property type="molecule type" value="Genomic_DNA"/>
</dbReference>
<dbReference type="Gene3D" id="3.40.1390.30">
    <property type="entry name" value="NIF3 (NGG1p interacting factor 3)-like"/>
    <property type="match status" value="2"/>
</dbReference>
<evidence type="ECO:0000256" key="1">
    <source>
        <dbReference type="ARBA" id="ARBA00006964"/>
    </source>
</evidence>
<dbReference type="PANTHER" id="PTHR13799:SF14">
    <property type="entry name" value="GTP CYCLOHYDROLASE 1 TYPE 2 HOMOLOG"/>
    <property type="match status" value="1"/>
</dbReference>
<organism evidence="3 4">
    <name type="scientific">Ignatzschineria larvae DSM 13226</name>
    <dbReference type="NCBI Taxonomy" id="1111732"/>
    <lineage>
        <taxon>Bacteria</taxon>
        <taxon>Pseudomonadati</taxon>
        <taxon>Pseudomonadota</taxon>
        <taxon>Gammaproteobacteria</taxon>
        <taxon>Cardiobacteriales</taxon>
        <taxon>Ignatzschineriaceae</taxon>
        <taxon>Ignatzschineria</taxon>
    </lineage>
</organism>
<dbReference type="SUPFAM" id="SSF102705">
    <property type="entry name" value="NIF3 (NGG1p interacting factor 3)-like"/>
    <property type="match status" value="1"/>
</dbReference>
<dbReference type="NCBIfam" id="TIGR00486">
    <property type="entry name" value="YbgI_SA1388"/>
    <property type="match status" value="1"/>
</dbReference>
<dbReference type="RefSeq" id="WP_026878644.1">
    <property type="nucleotide sequence ID" value="NZ_AZOD01000011.1"/>
</dbReference>
<evidence type="ECO:0000256" key="2">
    <source>
        <dbReference type="ARBA" id="ARBA00022723"/>
    </source>
</evidence>
<evidence type="ECO:0000313" key="3">
    <source>
        <dbReference type="EMBL" id="WZW86938.1"/>
    </source>
</evidence>
<protein>
    <submittedName>
        <fullName evidence="3">Nif3-like dinuclear metal center hexameric protein</fullName>
    </submittedName>
</protein>
<dbReference type="InterPro" id="IPR002678">
    <property type="entry name" value="DUF34/NIF3"/>
</dbReference>
<keyword evidence="2" id="KW-0479">Metal-binding</keyword>
<dbReference type="InterPro" id="IPR036069">
    <property type="entry name" value="DUF34/NIF3_sf"/>
</dbReference>
<dbReference type="Proteomes" id="UP001449178">
    <property type="component" value="Chromosome"/>
</dbReference>
<accession>A0ABZ3BWQ4</accession>
<comment type="similarity">
    <text evidence="1">Belongs to the GTP cyclohydrolase I type 2/NIF3 family.</text>
</comment>
<proteinExistence type="inferred from homology"/>
<reference evidence="3 4" key="1">
    <citation type="submission" date="2024-03" db="EMBL/GenBank/DDBJ databases">
        <title>Complete Genome Sequence and Annotation of Ignatzschineria larvae DSM 13226.</title>
        <authorList>
            <person name="Cantrell E."/>
            <person name="Burcham Z.M."/>
        </authorList>
    </citation>
    <scope>NUCLEOTIDE SEQUENCE [LARGE SCALE GENOMIC DNA]</scope>
    <source>
        <strain evidence="3 4">DSM 13226</strain>
    </source>
</reference>